<evidence type="ECO:0000313" key="3">
    <source>
        <dbReference type="Proteomes" id="UP000009007"/>
    </source>
</evidence>
<dbReference type="BioCyc" id="MBOU1201294:BN140_RS04920-MONOMER"/>
<evidence type="ECO:0000313" key="2">
    <source>
        <dbReference type="EMBL" id="CCJ35900.1"/>
    </source>
</evidence>
<evidence type="ECO:0008006" key="4">
    <source>
        <dbReference type="Google" id="ProtNLM"/>
    </source>
</evidence>
<dbReference type="PATRIC" id="fig|1201294.9.peg.1083"/>
<keyword evidence="3" id="KW-1185">Reference proteome</keyword>
<protein>
    <recommendedName>
        <fullName evidence="4">DUF4352 domain-containing protein</fullName>
    </recommendedName>
</protein>
<dbReference type="GeneID" id="13355510"/>
<name>I7KYT8_METBM</name>
<evidence type="ECO:0000256" key="1">
    <source>
        <dbReference type="SAM" id="MobiDB-lite"/>
    </source>
</evidence>
<proteinExistence type="predicted"/>
<dbReference type="HOGENOM" id="CLU_1248279_0_0_2"/>
<organism evidence="2 3">
    <name type="scientific">Methanoculleus bourgensis (strain ATCC 43281 / DSM 3045 / OCM 15 / MS2)</name>
    <name type="common">Methanogenium bourgense</name>
    <dbReference type="NCBI Taxonomy" id="1201294"/>
    <lineage>
        <taxon>Archaea</taxon>
        <taxon>Methanobacteriati</taxon>
        <taxon>Methanobacteriota</taxon>
        <taxon>Stenosarchaea group</taxon>
        <taxon>Methanomicrobia</taxon>
        <taxon>Methanomicrobiales</taxon>
        <taxon>Methanomicrobiaceae</taxon>
        <taxon>Methanoculleus</taxon>
    </lineage>
</organism>
<reference evidence="3" key="1">
    <citation type="journal article" date="2012" name="J. Bacteriol.">
        <title>Complete genome sequence of the hydrogenotrophic, methanogenic archaeon Methanoculleus bourgensis strain MS2T, isolated from a sewage sludge digester.</title>
        <authorList>
            <person name="Maus I."/>
            <person name="Wibberg D."/>
            <person name="Stantscheff R."/>
            <person name="Eikmeyer F.G."/>
            <person name="Seffner A."/>
            <person name="Boelter J."/>
            <person name="Szczepanowski R."/>
            <person name="Blom J."/>
            <person name="Jaenicke S."/>
            <person name="Konig H."/>
            <person name="Puhler A."/>
            <person name="Schluter A."/>
        </authorList>
    </citation>
    <scope>NUCLEOTIDE SEQUENCE [LARGE SCALE GENOMIC DNA]</scope>
    <source>
        <strain evidence="3">ATCC 43281 / DSM 3045 / OCM 15 / MS2</strain>
    </source>
</reference>
<dbReference type="PROSITE" id="PS51257">
    <property type="entry name" value="PROKAR_LIPOPROTEIN"/>
    <property type="match status" value="1"/>
</dbReference>
<gene>
    <name evidence="2" type="ordered locus">BN140_0977</name>
</gene>
<dbReference type="KEGG" id="mbg:BN140_0977"/>
<dbReference type="AlphaFoldDB" id="I7KYT8"/>
<feature type="region of interest" description="Disordered" evidence="1">
    <location>
        <begin position="27"/>
        <end position="58"/>
    </location>
</feature>
<accession>I7KYT8</accession>
<dbReference type="RefSeq" id="WP_014866876.1">
    <property type="nucleotide sequence ID" value="NC_018227.2"/>
</dbReference>
<sequence length="221" mass="24800">MERLFPIIALLVAAMLVAGCTAAPRSSYNYEADPTTATPPALITDYRDPQPPEEDDDSLSLGEIVTFRDAGEENEISLKVVSSTDRGSYEPAGESIKITAPQGWRYLFVHVVVTHRGHRGDGYRTTIYAPLAQQFSLVDDGRTYYPVPVQADHLVNIGEVYHGNKWVDRNGKYEGYMVYKVPESVVDSDAVVVANIVGLKNLYGRDYYNFRQYDKNPAWRL</sequence>
<dbReference type="EMBL" id="HE964772">
    <property type="protein sequence ID" value="CCJ35900.1"/>
    <property type="molecule type" value="Genomic_DNA"/>
</dbReference>
<dbReference type="Proteomes" id="UP000009007">
    <property type="component" value="Chromosome I"/>
</dbReference>